<dbReference type="InterPro" id="IPR025877">
    <property type="entry name" value="MobA-like_NTP_Trfase"/>
</dbReference>
<dbReference type="InterPro" id="IPR029044">
    <property type="entry name" value="Nucleotide-diphossugar_trans"/>
</dbReference>
<dbReference type="RefSeq" id="WP_139784896.1">
    <property type="nucleotide sequence ID" value="NZ_FWEU01000001.1"/>
</dbReference>
<dbReference type="Gene3D" id="3.90.550.10">
    <property type="entry name" value="Spore Coat Polysaccharide Biosynthesis Protein SpsA, Chain A"/>
    <property type="match status" value="1"/>
</dbReference>
<gene>
    <name evidence="3" type="ORF">SAMN04488690_0907</name>
</gene>
<dbReference type="Proteomes" id="UP000191133">
    <property type="component" value="Unassembled WGS sequence"/>
</dbReference>
<evidence type="ECO:0000313" key="3">
    <source>
        <dbReference type="EMBL" id="SLM23219.1"/>
    </source>
</evidence>
<keyword evidence="3" id="KW-0808">Transferase</keyword>
<evidence type="ECO:0000313" key="4">
    <source>
        <dbReference type="Proteomes" id="UP000191133"/>
    </source>
</evidence>
<dbReference type="AlphaFoldDB" id="A0A1W1GV42"/>
<dbReference type="GO" id="GO:0016779">
    <property type="term" value="F:nucleotidyltransferase activity"/>
    <property type="evidence" value="ECO:0007669"/>
    <property type="project" value="UniProtKB-KW"/>
</dbReference>
<keyword evidence="1" id="KW-0460">Magnesium</keyword>
<organism evidence="3 4">
    <name type="scientific">Stenotrophomonas indicatrix</name>
    <dbReference type="NCBI Taxonomy" id="2045451"/>
    <lineage>
        <taxon>Bacteria</taxon>
        <taxon>Pseudomonadati</taxon>
        <taxon>Pseudomonadota</taxon>
        <taxon>Gammaproteobacteria</taxon>
        <taxon>Lysobacterales</taxon>
        <taxon>Lysobacteraceae</taxon>
        <taxon>Stenotrophomonas</taxon>
    </lineage>
</organism>
<protein>
    <submittedName>
        <fullName evidence="3">Molybdenum cofactor cytidylyltransferase</fullName>
    </submittedName>
</protein>
<dbReference type="PANTHER" id="PTHR43777:SF1">
    <property type="entry name" value="MOLYBDENUM COFACTOR CYTIDYLYLTRANSFERASE"/>
    <property type="match status" value="1"/>
</dbReference>
<feature type="domain" description="MobA-like NTP transferase" evidence="2">
    <location>
        <begin position="6"/>
        <end position="146"/>
    </location>
</feature>
<sequence>MTGHAAVVLAAGCSQRLGQPKQLLRAGGETLLRRSVRLALETSPDTLVVVLPQHPHFEEELHGLPAQRLRNPTPGLGIGGSLSLAATHVHSAARVLVMICDQPTLRVEHLRALLGAATAAPSGCAATVLGDTIGVPAVVPGTWFAGTGLQPADGGFGRRLRQTEGIARCSGAGLECDIDTPEDLRRARALGWLDPASA</sequence>
<evidence type="ECO:0000259" key="2">
    <source>
        <dbReference type="Pfam" id="PF12804"/>
    </source>
</evidence>
<accession>A0A1W1GV42</accession>
<reference evidence="4" key="1">
    <citation type="submission" date="2016-10" db="EMBL/GenBank/DDBJ databases">
        <authorList>
            <person name="Varghese N."/>
        </authorList>
    </citation>
    <scope>NUCLEOTIDE SEQUENCE [LARGE SCALE GENOMIC DNA]</scope>
    <source>
        <strain evidence="4">92MFCol6.1</strain>
    </source>
</reference>
<evidence type="ECO:0000256" key="1">
    <source>
        <dbReference type="ARBA" id="ARBA00022842"/>
    </source>
</evidence>
<dbReference type="PANTHER" id="PTHR43777">
    <property type="entry name" value="MOLYBDENUM COFACTOR CYTIDYLYLTRANSFERASE"/>
    <property type="match status" value="1"/>
</dbReference>
<dbReference type="EMBL" id="FWEU01000001">
    <property type="protein sequence ID" value="SLM23219.1"/>
    <property type="molecule type" value="Genomic_DNA"/>
</dbReference>
<dbReference type="Pfam" id="PF12804">
    <property type="entry name" value="NTP_transf_3"/>
    <property type="match status" value="1"/>
</dbReference>
<proteinExistence type="predicted"/>
<dbReference type="CDD" id="cd04182">
    <property type="entry name" value="GT_2_like_f"/>
    <property type="match status" value="1"/>
</dbReference>
<dbReference type="SUPFAM" id="SSF53448">
    <property type="entry name" value="Nucleotide-diphospho-sugar transferases"/>
    <property type="match status" value="1"/>
</dbReference>
<keyword evidence="3" id="KW-0548">Nucleotidyltransferase</keyword>
<name>A0A1W1GV42_9GAMM</name>